<dbReference type="Proteomes" id="UP000245942">
    <property type="component" value="Unassembled WGS sequence"/>
</dbReference>
<feature type="chain" id="PRO_5016283331" evidence="2">
    <location>
        <begin position="30"/>
        <end position="192"/>
    </location>
</feature>
<dbReference type="EMBL" id="KZ819327">
    <property type="protein sequence ID" value="PWN20827.1"/>
    <property type="molecule type" value="Genomic_DNA"/>
</dbReference>
<organism evidence="3 4">
    <name type="scientific">Pseudomicrostroma glucosiphilum</name>
    <dbReference type="NCBI Taxonomy" id="1684307"/>
    <lineage>
        <taxon>Eukaryota</taxon>
        <taxon>Fungi</taxon>
        <taxon>Dikarya</taxon>
        <taxon>Basidiomycota</taxon>
        <taxon>Ustilaginomycotina</taxon>
        <taxon>Exobasidiomycetes</taxon>
        <taxon>Microstromatales</taxon>
        <taxon>Microstromatales incertae sedis</taxon>
        <taxon>Pseudomicrostroma</taxon>
    </lineage>
</organism>
<dbReference type="GeneID" id="37016048"/>
<feature type="compositionally biased region" description="Basic residues" evidence="1">
    <location>
        <begin position="138"/>
        <end position="170"/>
    </location>
</feature>
<keyword evidence="4" id="KW-1185">Reference proteome</keyword>
<dbReference type="AlphaFoldDB" id="A0A316U6D7"/>
<feature type="region of interest" description="Disordered" evidence="1">
    <location>
        <begin position="96"/>
        <end position="192"/>
    </location>
</feature>
<protein>
    <submittedName>
        <fullName evidence="3">Uncharacterized protein</fullName>
    </submittedName>
</protein>
<accession>A0A316U6D7</accession>
<keyword evidence="2" id="KW-0732">Signal</keyword>
<evidence type="ECO:0000256" key="1">
    <source>
        <dbReference type="SAM" id="MobiDB-lite"/>
    </source>
</evidence>
<feature type="signal peptide" evidence="2">
    <location>
        <begin position="1"/>
        <end position="29"/>
    </location>
</feature>
<feature type="compositionally biased region" description="Basic and acidic residues" evidence="1">
    <location>
        <begin position="109"/>
        <end position="122"/>
    </location>
</feature>
<gene>
    <name evidence="3" type="ORF">BCV69DRAFT_299299</name>
</gene>
<feature type="compositionally biased region" description="Basic and acidic residues" evidence="1">
    <location>
        <begin position="178"/>
        <end position="192"/>
    </location>
</feature>
<dbReference type="RefSeq" id="XP_025347987.1">
    <property type="nucleotide sequence ID" value="XM_025494314.1"/>
</dbReference>
<evidence type="ECO:0000313" key="4">
    <source>
        <dbReference type="Proteomes" id="UP000245942"/>
    </source>
</evidence>
<evidence type="ECO:0000313" key="3">
    <source>
        <dbReference type="EMBL" id="PWN20827.1"/>
    </source>
</evidence>
<proteinExistence type="predicted"/>
<evidence type="ECO:0000256" key="2">
    <source>
        <dbReference type="SAM" id="SignalP"/>
    </source>
</evidence>
<reference evidence="3 4" key="1">
    <citation type="journal article" date="2018" name="Mol. Biol. Evol.">
        <title>Broad Genomic Sampling Reveals a Smut Pathogenic Ancestry of the Fungal Clade Ustilaginomycotina.</title>
        <authorList>
            <person name="Kijpornyongpan T."/>
            <person name="Mondo S.J."/>
            <person name="Barry K."/>
            <person name="Sandor L."/>
            <person name="Lee J."/>
            <person name="Lipzen A."/>
            <person name="Pangilinan J."/>
            <person name="LaButti K."/>
            <person name="Hainaut M."/>
            <person name="Henrissat B."/>
            <person name="Grigoriev I.V."/>
            <person name="Spatafora J.W."/>
            <person name="Aime M.C."/>
        </authorList>
    </citation>
    <scope>NUCLEOTIDE SEQUENCE [LARGE SCALE GENOMIC DNA]</scope>
    <source>
        <strain evidence="3 4">MCA 4718</strain>
    </source>
</reference>
<sequence length="192" mass="20994">MRSFSFSLLSLTCLVLIQLLCSPFPQVQGKVVLPPAPSPSHTNDSSVPLATVAPSQAFVEKRRRKEARKEAKRYAASVAAGRVARAPIAAAVPELAAPVAGRRRAQPLGKRDSNPDIIKARDGLAPLQHLSRQQQQQQKKKRACTTSEKKKKRALKKEKRAVKAKAKGKRAAAAEESEERRYAPDPADHPLN</sequence>
<name>A0A316U6D7_9BASI</name>